<evidence type="ECO:0000256" key="1">
    <source>
        <dbReference type="SAM" id="Phobius"/>
    </source>
</evidence>
<keyword evidence="1" id="KW-0812">Transmembrane</keyword>
<feature type="transmembrane region" description="Helical" evidence="1">
    <location>
        <begin position="20"/>
        <end position="38"/>
    </location>
</feature>
<keyword evidence="1" id="KW-0472">Membrane</keyword>
<sequence>MSLGFHRDDTGKRRISNRQIDFLGWLLFIASALCFVVASIGHFWAMGGSLFFLIACLVFIIPFFRRDGDG</sequence>
<feature type="transmembrane region" description="Helical" evidence="1">
    <location>
        <begin position="44"/>
        <end position="64"/>
    </location>
</feature>
<dbReference type="Proteomes" id="UP000005954">
    <property type="component" value="Unassembled WGS sequence"/>
</dbReference>
<keyword evidence="1" id="KW-1133">Transmembrane helix</keyword>
<evidence type="ECO:0000313" key="2">
    <source>
        <dbReference type="EMBL" id="EAP76562.1"/>
    </source>
</evidence>
<dbReference type="eggNOG" id="ENOG5033EXI">
    <property type="taxonomic scope" value="Bacteria"/>
</dbReference>
<evidence type="ECO:0008006" key="4">
    <source>
        <dbReference type="Google" id="ProtNLM"/>
    </source>
</evidence>
<comment type="caution">
    <text evidence="2">The sequence shown here is derived from an EMBL/GenBank/DDBJ whole genome shotgun (WGS) entry which is preliminary data.</text>
</comment>
<organism evidence="2 3">
    <name type="scientific">Roseovarius nubinhibens (strain ATCC BAA-591 / DSM 15170 / ISM)</name>
    <dbReference type="NCBI Taxonomy" id="89187"/>
    <lineage>
        <taxon>Bacteria</taxon>
        <taxon>Pseudomonadati</taxon>
        <taxon>Pseudomonadota</taxon>
        <taxon>Alphaproteobacteria</taxon>
        <taxon>Rhodobacterales</taxon>
        <taxon>Roseobacteraceae</taxon>
        <taxon>Roseovarius</taxon>
    </lineage>
</organism>
<keyword evidence="3" id="KW-1185">Reference proteome</keyword>
<dbReference type="RefSeq" id="WP_009815387.1">
    <property type="nucleotide sequence ID" value="NZ_CH724156.1"/>
</dbReference>
<accession>A3SQ22</accession>
<name>A3SQ22_ROSNI</name>
<protein>
    <recommendedName>
        <fullName evidence="4">Cytochrome oxidase subunit III</fullName>
    </recommendedName>
</protein>
<gene>
    <name evidence="2" type="ORF">ISM_16890</name>
</gene>
<proteinExistence type="predicted"/>
<dbReference type="EMBL" id="AALY01000002">
    <property type="protein sequence ID" value="EAP76562.1"/>
    <property type="molecule type" value="Genomic_DNA"/>
</dbReference>
<dbReference type="HOGENOM" id="CLU_203284_0_0_5"/>
<evidence type="ECO:0000313" key="3">
    <source>
        <dbReference type="Proteomes" id="UP000005954"/>
    </source>
</evidence>
<reference evidence="2 3" key="1">
    <citation type="submission" date="2005-12" db="EMBL/GenBank/DDBJ databases">
        <authorList>
            <person name="Moran M.A."/>
            <person name="Ferriera S."/>
            <person name="Johnson J."/>
            <person name="Kravitz S."/>
            <person name="Halpern A."/>
            <person name="Remington K."/>
            <person name="Beeson K."/>
            <person name="Tran B."/>
            <person name="Rogers Y.-H."/>
            <person name="Friedman R."/>
            <person name="Venter J.C."/>
        </authorList>
    </citation>
    <scope>NUCLEOTIDE SEQUENCE [LARGE SCALE GENOMIC DNA]</scope>
    <source>
        <strain evidence="3">ATCC BAA-591 / DSM 15170 / ISM</strain>
    </source>
</reference>
<dbReference type="STRING" id="89187.ISM_16890"/>
<dbReference type="AlphaFoldDB" id="A3SQ22"/>